<feature type="transmembrane region" description="Helical" evidence="1">
    <location>
        <begin position="66"/>
        <end position="85"/>
    </location>
</feature>
<protein>
    <submittedName>
        <fullName evidence="2">Uncharacterized protein</fullName>
    </submittedName>
</protein>
<accession>A0A9P6LXU6</accession>
<proteinExistence type="predicted"/>
<keyword evidence="3" id="KW-1185">Reference proteome</keyword>
<organism evidence="2 3">
    <name type="scientific">Modicella reniformis</name>
    <dbReference type="NCBI Taxonomy" id="1440133"/>
    <lineage>
        <taxon>Eukaryota</taxon>
        <taxon>Fungi</taxon>
        <taxon>Fungi incertae sedis</taxon>
        <taxon>Mucoromycota</taxon>
        <taxon>Mortierellomycotina</taxon>
        <taxon>Mortierellomycetes</taxon>
        <taxon>Mortierellales</taxon>
        <taxon>Mortierellaceae</taxon>
        <taxon>Modicella</taxon>
    </lineage>
</organism>
<name>A0A9P6LXU6_9FUNG</name>
<evidence type="ECO:0000313" key="3">
    <source>
        <dbReference type="Proteomes" id="UP000749646"/>
    </source>
</evidence>
<comment type="caution">
    <text evidence="2">The sequence shown here is derived from an EMBL/GenBank/DDBJ whole genome shotgun (WGS) entry which is preliminary data.</text>
</comment>
<dbReference type="EMBL" id="JAAAHW010007239">
    <property type="protein sequence ID" value="KAF9949921.1"/>
    <property type="molecule type" value="Genomic_DNA"/>
</dbReference>
<reference evidence="2" key="1">
    <citation type="journal article" date="2020" name="Fungal Divers.">
        <title>Resolving the Mortierellaceae phylogeny through synthesis of multi-gene phylogenetics and phylogenomics.</title>
        <authorList>
            <person name="Vandepol N."/>
            <person name="Liber J."/>
            <person name="Desiro A."/>
            <person name="Na H."/>
            <person name="Kennedy M."/>
            <person name="Barry K."/>
            <person name="Grigoriev I.V."/>
            <person name="Miller A.N."/>
            <person name="O'Donnell K."/>
            <person name="Stajich J.E."/>
            <person name="Bonito G."/>
        </authorList>
    </citation>
    <scope>NUCLEOTIDE SEQUENCE</scope>
    <source>
        <strain evidence="2">MES-2147</strain>
    </source>
</reference>
<dbReference type="Proteomes" id="UP000749646">
    <property type="component" value="Unassembled WGS sequence"/>
</dbReference>
<dbReference type="AlphaFoldDB" id="A0A9P6LXU6"/>
<keyword evidence="1" id="KW-0472">Membrane</keyword>
<sequence length="159" mass="17874">CRKSSFLYTIGTFTNNSKLRLKPCGLKLSLQLEWLQLHPKLKYNHIKSKSKHKHKHKHKHGIRSSINININIIIIIIIIISSNTINNNNICSININININNGDAVQYPDSLILHSHGLAIRRLSSFISIWLLSGPANGCTRALINLNDALLTTGHDKCV</sequence>
<gene>
    <name evidence="2" type="ORF">BGZ65_006982</name>
</gene>
<feature type="non-terminal residue" evidence="2">
    <location>
        <position position="1"/>
    </location>
</feature>
<keyword evidence="1" id="KW-1133">Transmembrane helix</keyword>
<keyword evidence="1" id="KW-0812">Transmembrane</keyword>
<evidence type="ECO:0000256" key="1">
    <source>
        <dbReference type="SAM" id="Phobius"/>
    </source>
</evidence>
<feature type="non-terminal residue" evidence="2">
    <location>
        <position position="159"/>
    </location>
</feature>
<evidence type="ECO:0000313" key="2">
    <source>
        <dbReference type="EMBL" id="KAF9949921.1"/>
    </source>
</evidence>